<reference evidence="2 3" key="1">
    <citation type="submission" date="2020-08" db="EMBL/GenBank/DDBJ databases">
        <title>Sequencing the genomes of 1000 actinobacteria strains.</title>
        <authorList>
            <person name="Klenk H.-P."/>
        </authorList>
    </citation>
    <scope>NUCLEOTIDE SEQUENCE [LARGE SCALE GENOMIC DNA]</scope>
    <source>
        <strain evidence="2 3">DSM 44230</strain>
    </source>
</reference>
<feature type="signal peptide" evidence="1">
    <location>
        <begin position="1"/>
        <end position="44"/>
    </location>
</feature>
<dbReference type="InterPro" id="IPR011050">
    <property type="entry name" value="Pectin_lyase_fold/virulence"/>
</dbReference>
<evidence type="ECO:0000256" key="1">
    <source>
        <dbReference type="SAM" id="SignalP"/>
    </source>
</evidence>
<name>A0A7W7CE90_9PSEU</name>
<evidence type="ECO:0000313" key="3">
    <source>
        <dbReference type="Proteomes" id="UP000533598"/>
    </source>
</evidence>
<protein>
    <recommendedName>
        <fullName evidence="4">Right handed beta helix domain-containing protein</fullName>
    </recommendedName>
</protein>
<dbReference type="Proteomes" id="UP000533598">
    <property type="component" value="Unassembled WGS sequence"/>
</dbReference>
<dbReference type="AlphaFoldDB" id="A0A7W7CE90"/>
<feature type="chain" id="PRO_5031557953" description="Right handed beta helix domain-containing protein" evidence="1">
    <location>
        <begin position="45"/>
        <end position="993"/>
    </location>
</feature>
<gene>
    <name evidence="2" type="ORF">HNR67_004316</name>
</gene>
<dbReference type="EMBL" id="JACHMH010000001">
    <property type="protein sequence ID" value="MBB4678198.1"/>
    <property type="molecule type" value="Genomic_DNA"/>
</dbReference>
<keyword evidence="1" id="KW-0732">Signal</keyword>
<accession>A0A7W7CE90</accession>
<evidence type="ECO:0008006" key="4">
    <source>
        <dbReference type="Google" id="ProtNLM"/>
    </source>
</evidence>
<dbReference type="SUPFAM" id="SSF51126">
    <property type="entry name" value="Pectin lyase-like"/>
    <property type="match status" value="2"/>
</dbReference>
<organism evidence="2 3">
    <name type="scientific">Crossiella cryophila</name>
    <dbReference type="NCBI Taxonomy" id="43355"/>
    <lineage>
        <taxon>Bacteria</taxon>
        <taxon>Bacillati</taxon>
        <taxon>Actinomycetota</taxon>
        <taxon>Actinomycetes</taxon>
        <taxon>Pseudonocardiales</taxon>
        <taxon>Pseudonocardiaceae</taxon>
        <taxon>Crossiella</taxon>
    </lineage>
</organism>
<dbReference type="RefSeq" id="WP_246492564.1">
    <property type="nucleotide sequence ID" value="NZ_BAAAUI010000004.1"/>
</dbReference>
<evidence type="ECO:0000313" key="2">
    <source>
        <dbReference type="EMBL" id="MBB4678198.1"/>
    </source>
</evidence>
<proteinExistence type="predicted"/>
<comment type="caution">
    <text evidence="2">The sequence shown here is derived from an EMBL/GenBank/DDBJ whole genome shotgun (WGS) entry which is preliminary data.</text>
</comment>
<dbReference type="InterPro" id="IPR012334">
    <property type="entry name" value="Pectin_lyas_fold"/>
</dbReference>
<keyword evidence="3" id="KW-1185">Reference proteome</keyword>
<dbReference type="Gene3D" id="2.160.20.10">
    <property type="entry name" value="Single-stranded right-handed beta-helix, Pectin lyase-like"/>
    <property type="match status" value="1"/>
</dbReference>
<sequence length="993" mass="105862">MLRLTRLSPAGHSARRRRRTAALTAAALAFSGLSALVTPPTAGAAEEPGVQAALPDLTSANRRAPVPGLPDWSKAGYRGGAALPGPNEINPDAACQITASELSSQYGVRTDGSDATTGLQKAIDDIRTKCSPKASYTKLSSITLPAGRLTVSRQLGVDADYLLLKGAGRGKTTLVFRPDANTRYDALTEDGSDWDEDGMVHGAGKGGWMWPGRGLLRVQTREVSPKYAADHRSAPANRKDIFEGSINQHWASGIPLREGSALGANQIKLAKNADISKFKVGGYLWVGAANTVKFYQQQTVTNTAQYLNLHMRQQIFQITAVNSSTKDLTIDKPLEYDLPLNSTADGSPAIGGTTYPSRVTPLKVVQGVGIEDLSITQELNGMPKHGGGTYNVTPAEATKNYGNVAPEYEMHGIVLKWAANTWIRRVGAELTGSHPIVTESAKNIQIQESYLDGSWNKGKGGNGYFRGSRVWDSLYAYNTTRNLRHFTFQWSASNNVVVGNDFDSDLNLHGGWERRNLFENNKVTVPFEHASKNCKSNCGEEGGGGPDDSTWYPIWWAAGPKAAKWSGSSGAQNVFYNNEMSKQASKGGAFQPYYGDRQRIYQFGSDAADASKFKHLSTGGTTIPDWASKETVDFTKSNNGVNASRTDSSGSLFLKNPGRATVFGAEAAQGTLVDVSTAEQLKTALANAKPGETIKLAPGEYRGSFVTQKAGTASSRITLTGPANAVLINDGPSGTAPSCPVPTAGWDSGYGLWLHNAPYWNLTGFTVKDSKKGIILDNSHHVTLDKVYVHHVDEEAVHFRRSSADGVIKNSKITHAGLVQPSYGEGVYIGSAGSNWKCHGNTGGADRSDRVSVLDNEIGPEVAAEHIDVKEGTSGGVIRGNKFNGTGIKGQNSADSWIDVKGTGYLIENNTGTFAKPGVFANGYETHNPSSSPSFPNGCGNTWRGNKSDLGGVGKYAIYIPSVSKCSANPNVVHSSNTVTGATTGLTNIKVTP</sequence>